<gene>
    <name evidence="2" type="ORF">BJX67DRAFT_143094</name>
</gene>
<dbReference type="EMBL" id="JBFXLQ010000026">
    <property type="protein sequence ID" value="KAL2866269.1"/>
    <property type="molecule type" value="Genomic_DNA"/>
</dbReference>
<organism evidence="2 3">
    <name type="scientific">Aspergillus lucknowensis</name>
    <dbReference type="NCBI Taxonomy" id="176173"/>
    <lineage>
        <taxon>Eukaryota</taxon>
        <taxon>Fungi</taxon>
        <taxon>Dikarya</taxon>
        <taxon>Ascomycota</taxon>
        <taxon>Pezizomycotina</taxon>
        <taxon>Eurotiomycetes</taxon>
        <taxon>Eurotiomycetidae</taxon>
        <taxon>Eurotiales</taxon>
        <taxon>Aspergillaceae</taxon>
        <taxon>Aspergillus</taxon>
        <taxon>Aspergillus subgen. Nidulantes</taxon>
    </lineage>
</organism>
<name>A0ABR4LP07_9EURO</name>
<dbReference type="GeneID" id="98139765"/>
<feature type="compositionally biased region" description="Basic and acidic residues" evidence="1">
    <location>
        <begin position="73"/>
        <end position="84"/>
    </location>
</feature>
<evidence type="ECO:0000313" key="3">
    <source>
        <dbReference type="Proteomes" id="UP001610432"/>
    </source>
</evidence>
<keyword evidence="3" id="KW-1185">Reference proteome</keyword>
<proteinExistence type="predicted"/>
<evidence type="ECO:0000313" key="2">
    <source>
        <dbReference type="EMBL" id="KAL2866269.1"/>
    </source>
</evidence>
<accession>A0ABR4LP07</accession>
<protein>
    <submittedName>
        <fullName evidence="2">Uncharacterized protein</fullName>
    </submittedName>
</protein>
<dbReference type="Proteomes" id="UP001610432">
    <property type="component" value="Unassembled WGS sequence"/>
</dbReference>
<dbReference type="RefSeq" id="XP_070885248.1">
    <property type="nucleotide sequence ID" value="XM_071024693.1"/>
</dbReference>
<reference evidence="2 3" key="1">
    <citation type="submission" date="2024-07" db="EMBL/GenBank/DDBJ databases">
        <title>Section-level genome sequencing and comparative genomics of Aspergillus sections Usti and Cavernicolus.</title>
        <authorList>
            <consortium name="Lawrence Berkeley National Laboratory"/>
            <person name="Nybo J.L."/>
            <person name="Vesth T.C."/>
            <person name="Theobald S."/>
            <person name="Frisvad J.C."/>
            <person name="Larsen T.O."/>
            <person name="Kjaerboelling I."/>
            <person name="Rothschild-Mancinelli K."/>
            <person name="Lyhne E.K."/>
            <person name="Kogle M.E."/>
            <person name="Barry K."/>
            <person name="Clum A."/>
            <person name="Na H."/>
            <person name="Ledsgaard L."/>
            <person name="Lin J."/>
            <person name="Lipzen A."/>
            <person name="Kuo A."/>
            <person name="Riley R."/>
            <person name="Mondo S."/>
            <person name="Labutti K."/>
            <person name="Haridas S."/>
            <person name="Pangalinan J."/>
            <person name="Salamov A.A."/>
            <person name="Simmons B.A."/>
            <person name="Magnuson J.K."/>
            <person name="Chen J."/>
            <person name="Drula E."/>
            <person name="Henrissat B."/>
            <person name="Wiebenga A."/>
            <person name="Lubbers R.J."/>
            <person name="Gomes A.C."/>
            <person name="Macurrencykelacurrency M.R."/>
            <person name="Stajich J."/>
            <person name="Grigoriev I.V."/>
            <person name="Mortensen U.H."/>
            <person name="De Vries R.P."/>
            <person name="Baker S.E."/>
            <person name="Andersen M.R."/>
        </authorList>
    </citation>
    <scope>NUCLEOTIDE SEQUENCE [LARGE SCALE GENOMIC DNA]</scope>
    <source>
        <strain evidence="2 3">CBS 449.75</strain>
    </source>
</reference>
<feature type="region of interest" description="Disordered" evidence="1">
    <location>
        <begin position="63"/>
        <end position="96"/>
    </location>
</feature>
<sequence>MAAILVQRREKRRSLSAGSLHCLHLLQPRLAKGMHSCSGPAILPRNIVKTIVALRRRSTLSSRLLHSGGAEGESLRGEQTETPHAHAGRGVQRKLRLGESAVFHSRAGKKSRHSFEGKHLIGEGASGRRRCRRKAERDVGEQSLIGGRTRLLERVKEKERRGCSEKGRRKEGSCS</sequence>
<feature type="region of interest" description="Disordered" evidence="1">
    <location>
        <begin position="156"/>
        <end position="175"/>
    </location>
</feature>
<comment type="caution">
    <text evidence="2">The sequence shown here is derived from an EMBL/GenBank/DDBJ whole genome shotgun (WGS) entry which is preliminary data.</text>
</comment>
<evidence type="ECO:0000256" key="1">
    <source>
        <dbReference type="SAM" id="MobiDB-lite"/>
    </source>
</evidence>